<evidence type="ECO:0000313" key="3">
    <source>
        <dbReference type="Proteomes" id="UP001174997"/>
    </source>
</evidence>
<evidence type="ECO:0000313" key="2">
    <source>
        <dbReference type="EMBL" id="KAK0666121.1"/>
    </source>
</evidence>
<dbReference type="AlphaFoldDB" id="A0AA39Z942"/>
<reference evidence="2" key="1">
    <citation type="submission" date="2023-06" db="EMBL/GenBank/DDBJ databases">
        <title>Genome-scale phylogeny and comparative genomics of the fungal order Sordariales.</title>
        <authorList>
            <consortium name="Lawrence Berkeley National Laboratory"/>
            <person name="Hensen N."/>
            <person name="Bonometti L."/>
            <person name="Westerberg I."/>
            <person name="Brannstrom I.O."/>
            <person name="Guillou S."/>
            <person name="Cros-Aarteil S."/>
            <person name="Calhoun S."/>
            <person name="Haridas S."/>
            <person name="Kuo A."/>
            <person name="Mondo S."/>
            <person name="Pangilinan J."/>
            <person name="Riley R."/>
            <person name="Labutti K."/>
            <person name="Andreopoulos B."/>
            <person name="Lipzen A."/>
            <person name="Chen C."/>
            <person name="Yanf M."/>
            <person name="Daum C."/>
            <person name="Ng V."/>
            <person name="Clum A."/>
            <person name="Steindorff A."/>
            <person name="Ohm R."/>
            <person name="Martin F."/>
            <person name="Silar P."/>
            <person name="Natvig D."/>
            <person name="Lalanne C."/>
            <person name="Gautier V."/>
            <person name="Ament-Velasquez S.L."/>
            <person name="Kruys A."/>
            <person name="Hutchinson M.I."/>
            <person name="Powell A.J."/>
            <person name="Barry K."/>
            <person name="Miller A.N."/>
            <person name="Grigoriev I.V."/>
            <person name="Debuchy R."/>
            <person name="Gladieux P."/>
            <person name="Thoren M.H."/>
            <person name="Johannesson H."/>
        </authorList>
    </citation>
    <scope>NUCLEOTIDE SEQUENCE</scope>
    <source>
        <strain evidence="2">CBS 307.81</strain>
    </source>
</reference>
<keyword evidence="1" id="KW-0732">Signal</keyword>
<organism evidence="2 3">
    <name type="scientific">Cercophora samala</name>
    <dbReference type="NCBI Taxonomy" id="330535"/>
    <lineage>
        <taxon>Eukaryota</taxon>
        <taxon>Fungi</taxon>
        <taxon>Dikarya</taxon>
        <taxon>Ascomycota</taxon>
        <taxon>Pezizomycotina</taxon>
        <taxon>Sordariomycetes</taxon>
        <taxon>Sordariomycetidae</taxon>
        <taxon>Sordariales</taxon>
        <taxon>Lasiosphaeriaceae</taxon>
        <taxon>Cercophora</taxon>
    </lineage>
</organism>
<name>A0AA39Z942_9PEZI</name>
<gene>
    <name evidence="2" type="ORF">QBC41DRAFT_326607</name>
</gene>
<proteinExistence type="predicted"/>
<protein>
    <recommendedName>
        <fullName evidence="4">Secreted protein</fullName>
    </recommendedName>
</protein>
<keyword evidence="3" id="KW-1185">Reference proteome</keyword>
<feature type="non-terminal residue" evidence="2">
    <location>
        <position position="1"/>
    </location>
</feature>
<feature type="chain" id="PRO_5041223468" description="Secreted protein" evidence="1">
    <location>
        <begin position="17"/>
        <end position="73"/>
    </location>
</feature>
<sequence length="73" mass="7980">MRLWCCFPALREVALAAILVGFSGGNERGSLNRACASRRGGFPSIFDNDKIQANKYQNVNGRPTVDEESETSS</sequence>
<dbReference type="EMBL" id="JAULSY010000095">
    <property type="protein sequence ID" value="KAK0666121.1"/>
    <property type="molecule type" value="Genomic_DNA"/>
</dbReference>
<feature type="signal peptide" evidence="1">
    <location>
        <begin position="1"/>
        <end position="16"/>
    </location>
</feature>
<evidence type="ECO:0008006" key="4">
    <source>
        <dbReference type="Google" id="ProtNLM"/>
    </source>
</evidence>
<dbReference type="Proteomes" id="UP001174997">
    <property type="component" value="Unassembled WGS sequence"/>
</dbReference>
<evidence type="ECO:0000256" key="1">
    <source>
        <dbReference type="SAM" id="SignalP"/>
    </source>
</evidence>
<comment type="caution">
    <text evidence="2">The sequence shown here is derived from an EMBL/GenBank/DDBJ whole genome shotgun (WGS) entry which is preliminary data.</text>
</comment>
<accession>A0AA39Z942</accession>